<evidence type="ECO:0000313" key="1">
    <source>
        <dbReference type="EMBL" id="EDL99081.1"/>
    </source>
</evidence>
<dbReference type="EMBL" id="CH473965">
    <property type="protein sequence ID" value="EDL99081.1"/>
    <property type="molecule type" value="Genomic_DNA"/>
</dbReference>
<reference evidence="1 2" key="1">
    <citation type="submission" date="2005-09" db="EMBL/GenBank/DDBJ databases">
        <authorList>
            <person name="Mural R.J."/>
            <person name="Li P.W."/>
            <person name="Adams M.D."/>
            <person name="Amanatides P.G."/>
            <person name="Baden-Tillson H."/>
            <person name="Barnstead M."/>
            <person name="Chin S.H."/>
            <person name="Dew I."/>
            <person name="Evans C.A."/>
            <person name="Ferriera S."/>
            <person name="Flanigan M."/>
            <person name="Fosler C."/>
            <person name="Glodek A."/>
            <person name="Gu Z."/>
            <person name="Holt R.A."/>
            <person name="Jennings D."/>
            <person name="Kraft C.L."/>
            <person name="Lu F."/>
            <person name="Nguyen T."/>
            <person name="Nusskern D.R."/>
            <person name="Pfannkoch C.M."/>
            <person name="Sitter C."/>
            <person name="Sutton G.G."/>
            <person name="Venter J.C."/>
            <person name="Wang Z."/>
            <person name="Woodage T."/>
            <person name="Zheng X.H."/>
            <person name="Zhong F."/>
        </authorList>
    </citation>
    <scope>NUCLEOTIDE SEQUENCE [LARGE SCALE GENOMIC DNA]</scope>
    <source>
        <strain>BN</strain>
        <strain evidence="2">Sprague-Dawley</strain>
    </source>
</reference>
<proteinExistence type="predicted"/>
<accession>A6INX9</accession>
<organism evidence="1 2">
    <name type="scientific">Rattus norvegicus</name>
    <name type="common">Rat</name>
    <dbReference type="NCBI Taxonomy" id="10116"/>
    <lineage>
        <taxon>Eukaryota</taxon>
        <taxon>Metazoa</taxon>
        <taxon>Chordata</taxon>
        <taxon>Craniata</taxon>
        <taxon>Vertebrata</taxon>
        <taxon>Euteleostomi</taxon>
        <taxon>Mammalia</taxon>
        <taxon>Eutheria</taxon>
        <taxon>Euarchontoglires</taxon>
        <taxon>Glires</taxon>
        <taxon>Rodentia</taxon>
        <taxon>Myomorpha</taxon>
        <taxon>Muroidea</taxon>
        <taxon>Muridae</taxon>
        <taxon>Murinae</taxon>
        <taxon>Rattus</taxon>
    </lineage>
</organism>
<name>A6INX9_RAT</name>
<gene>
    <name evidence="1" type="ORF">rCG_22356</name>
</gene>
<sequence length="33" mass="3749">MLKFHLYKETGNVHFTGKIIKALSGDIFNSILI</sequence>
<evidence type="ECO:0000313" key="2">
    <source>
        <dbReference type="Proteomes" id="UP000234681"/>
    </source>
</evidence>
<dbReference type="AlphaFoldDB" id="A6INX9"/>
<dbReference type="Proteomes" id="UP000234681">
    <property type="component" value="Chromosome 9"/>
</dbReference>
<protein>
    <submittedName>
        <fullName evidence="1">RCG22356</fullName>
    </submittedName>
</protein>